<dbReference type="InterPro" id="IPR002350">
    <property type="entry name" value="Kazal_dom"/>
</dbReference>
<dbReference type="PROSITE" id="PS00282">
    <property type="entry name" value="KAZAL_1"/>
    <property type="match status" value="1"/>
</dbReference>
<evidence type="ECO:0000313" key="6">
    <source>
        <dbReference type="Ensembl" id="ENSHCOP00000016493.1"/>
    </source>
</evidence>
<dbReference type="Pfam" id="PF00050">
    <property type="entry name" value="Kazal_1"/>
    <property type="match status" value="1"/>
</dbReference>
<accession>A0A3Q2YGC7</accession>
<dbReference type="Ensembl" id="ENSHCOT00000024660.1">
    <property type="protein sequence ID" value="ENSHCOP00000016493.1"/>
    <property type="gene ID" value="ENSHCOG00000020232.1"/>
</dbReference>
<organism evidence="6 7">
    <name type="scientific">Hippocampus comes</name>
    <name type="common">Tiger tail seahorse</name>
    <dbReference type="NCBI Taxonomy" id="109280"/>
    <lineage>
        <taxon>Eukaryota</taxon>
        <taxon>Metazoa</taxon>
        <taxon>Chordata</taxon>
        <taxon>Craniata</taxon>
        <taxon>Vertebrata</taxon>
        <taxon>Euteleostomi</taxon>
        <taxon>Actinopterygii</taxon>
        <taxon>Neopterygii</taxon>
        <taxon>Teleostei</taxon>
        <taxon>Neoteleostei</taxon>
        <taxon>Acanthomorphata</taxon>
        <taxon>Syngnathiaria</taxon>
        <taxon>Syngnathiformes</taxon>
        <taxon>Syngnathoidei</taxon>
        <taxon>Syngnathidae</taxon>
        <taxon>Hippocampus</taxon>
    </lineage>
</organism>
<dbReference type="PROSITE" id="PS51465">
    <property type="entry name" value="KAZAL_2"/>
    <property type="match status" value="1"/>
</dbReference>
<reference evidence="6" key="2">
    <citation type="submission" date="2025-09" db="UniProtKB">
        <authorList>
            <consortium name="Ensembl"/>
        </authorList>
    </citation>
    <scope>IDENTIFICATION</scope>
</reference>
<sequence>MFSVNLKPHCLFLEKLKSMYSLFFFFFGQPSCSITHERIICREIYSPVCGTDQNTYSNECSLCQHNQETRAAVWIAYNGECSAVQQHGM</sequence>
<comment type="subcellular location">
    <subcellularLocation>
        <location evidence="1">Secreted</location>
    </subcellularLocation>
</comment>
<dbReference type="PANTHER" id="PTHR21312">
    <property type="entry name" value="SERINE PROTEASE INHIBITOR"/>
    <property type="match status" value="1"/>
</dbReference>
<evidence type="ECO:0000256" key="2">
    <source>
        <dbReference type="ARBA" id="ARBA00022525"/>
    </source>
</evidence>
<dbReference type="AlphaFoldDB" id="A0A3Q2YGC7"/>
<reference evidence="6" key="1">
    <citation type="submission" date="2025-08" db="UniProtKB">
        <authorList>
            <consortium name="Ensembl"/>
        </authorList>
    </citation>
    <scope>IDENTIFICATION</scope>
</reference>
<evidence type="ECO:0000259" key="5">
    <source>
        <dbReference type="PROSITE" id="PS51465"/>
    </source>
</evidence>
<keyword evidence="2" id="KW-0964">Secreted</keyword>
<protein>
    <recommendedName>
        <fullName evidence="5">Kazal-like domain-containing protein</fullName>
    </recommendedName>
</protein>
<dbReference type="GO" id="GO:0005576">
    <property type="term" value="C:extracellular region"/>
    <property type="evidence" value="ECO:0007669"/>
    <property type="project" value="UniProtKB-SubCell"/>
</dbReference>
<evidence type="ECO:0000313" key="7">
    <source>
        <dbReference type="Proteomes" id="UP000264820"/>
    </source>
</evidence>
<dbReference type="Proteomes" id="UP000264820">
    <property type="component" value="Unplaced"/>
</dbReference>
<keyword evidence="4" id="KW-1015">Disulfide bond</keyword>
<dbReference type="GO" id="GO:0030414">
    <property type="term" value="F:peptidase inhibitor activity"/>
    <property type="evidence" value="ECO:0007669"/>
    <property type="project" value="UniProtKB-KW"/>
</dbReference>
<dbReference type="Gene3D" id="3.30.60.30">
    <property type="match status" value="1"/>
</dbReference>
<feature type="domain" description="Kazal-like" evidence="5">
    <location>
        <begin position="26"/>
        <end position="83"/>
    </location>
</feature>
<keyword evidence="3" id="KW-0646">Protease inhibitor</keyword>
<evidence type="ECO:0000256" key="1">
    <source>
        <dbReference type="ARBA" id="ARBA00004613"/>
    </source>
</evidence>
<dbReference type="InterPro" id="IPR036058">
    <property type="entry name" value="Kazal_dom_sf"/>
</dbReference>
<name>A0A3Q2YGC7_HIPCM</name>
<keyword evidence="7" id="KW-1185">Reference proteome</keyword>
<proteinExistence type="predicted"/>
<evidence type="ECO:0000256" key="3">
    <source>
        <dbReference type="ARBA" id="ARBA00022690"/>
    </source>
</evidence>
<dbReference type="PANTHER" id="PTHR21312:SF28">
    <property type="entry name" value="OVOINHIBITOR-RELATED"/>
    <property type="match status" value="1"/>
</dbReference>
<evidence type="ECO:0000256" key="4">
    <source>
        <dbReference type="ARBA" id="ARBA00023157"/>
    </source>
</evidence>
<dbReference type="SUPFAM" id="SSF100895">
    <property type="entry name" value="Kazal-type serine protease inhibitors"/>
    <property type="match status" value="1"/>
</dbReference>
<dbReference type="SMART" id="SM00280">
    <property type="entry name" value="KAZAL"/>
    <property type="match status" value="1"/>
</dbReference>